<dbReference type="AlphaFoldDB" id="K1JX21"/>
<keyword evidence="2" id="KW-1185">Reference proteome</keyword>
<comment type="caution">
    <text evidence="1">The sequence shown here is derived from an EMBL/GenBank/DDBJ whole genome shotgun (WGS) entry which is preliminary data.</text>
</comment>
<reference evidence="1 2" key="1">
    <citation type="submission" date="2012-05" db="EMBL/GenBank/DDBJ databases">
        <title>The Genome Sequence of Sutterella wadsworthensis 2_1_59BFAA.</title>
        <authorList>
            <consortium name="The Broad Institute Genome Sequencing Platform"/>
            <person name="Earl A."/>
            <person name="Ward D."/>
            <person name="Feldgarden M."/>
            <person name="Gevers D."/>
            <person name="Daigneault M."/>
            <person name="Strauss J."/>
            <person name="Allen-Vercoe E."/>
            <person name="Walker B."/>
            <person name="Young S.K."/>
            <person name="Zeng Q."/>
            <person name="Gargeya S."/>
            <person name="Fitzgerald M."/>
            <person name="Haas B."/>
            <person name="Abouelleil A."/>
            <person name="Alvarado L."/>
            <person name="Arachchi H.M."/>
            <person name="Berlin A.M."/>
            <person name="Chapman S.B."/>
            <person name="Goldberg J."/>
            <person name="Griggs A."/>
            <person name="Gujja S."/>
            <person name="Hansen M."/>
            <person name="Howarth C."/>
            <person name="Imamovic A."/>
            <person name="Larimer J."/>
            <person name="McCowen C."/>
            <person name="Montmayeur A."/>
            <person name="Murphy C."/>
            <person name="Neiman D."/>
            <person name="Pearson M."/>
            <person name="Priest M."/>
            <person name="Roberts A."/>
            <person name="Saif S."/>
            <person name="Shea T."/>
            <person name="Sisk P."/>
            <person name="Sykes S."/>
            <person name="Wortman J."/>
            <person name="Nusbaum C."/>
            <person name="Birren B."/>
        </authorList>
    </citation>
    <scope>NUCLEOTIDE SEQUENCE [LARGE SCALE GENOMIC DNA]</scope>
    <source>
        <strain evidence="1 2">2_1_59BFAA</strain>
    </source>
</reference>
<evidence type="ECO:0000313" key="1">
    <source>
        <dbReference type="EMBL" id="EKB31178.1"/>
    </source>
</evidence>
<dbReference type="STRING" id="742823.HMPREF9465_01283"/>
<gene>
    <name evidence="1" type="ORF">HMPREF9465_01283</name>
</gene>
<dbReference type="PATRIC" id="fig|742823.3.peg.1267"/>
<sequence length="138" mass="15099">MNDLATRAAAVEALGQALEAEFPPIHIETEHHLHAGMYSRTVYVPKGAAVVGLTVKVPTQLICCGHFRITDGGVTKELRGVHILDGMAGRRAAVYALENSSFTMCFATDAKTVEEAENEFTDEPDRLLTRKENLLCQE</sequence>
<dbReference type="Proteomes" id="UP000005835">
    <property type="component" value="Unassembled WGS sequence"/>
</dbReference>
<proteinExistence type="predicted"/>
<name>K1JX21_9BURK</name>
<protein>
    <submittedName>
        <fullName evidence="1">Uncharacterized protein</fullName>
    </submittedName>
</protein>
<dbReference type="RefSeq" id="WP_005435259.1">
    <property type="nucleotide sequence ID" value="NZ_JH815516.1"/>
</dbReference>
<dbReference type="EMBL" id="ADMG01000031">
    <property type="protein sequence ID" value="EKB31178.1"/>
    <property type="molecule type" value="Genomic_DNA"/>
</dbReference>
<accession>K1JX21</accession>
<dbReference type="OrthoDB" id="6106484at2"/>
<evidence type="ECO:0000313" key="2">
    <source>
        <dbReference type="Proteomes" id="UP000005835"/>
    </source>
</evidence>
<dbReference type="HOGENOM" id="CLU_1718789_0_0_4"/>
<organism evidence="1 2">
    <name type="scientific">Sutterella wadsworthensis 2_1_59BFAA</name>
    <dbReference type="NCBI Taxonomy" id="742823"/>
    <lineage>
        <taxon>Bacteria</taxon>
        <taxon>Pseudomonadati</taxon>
        <taxon>Pseudomonadota</taxon>
        <taxon>Betaproteobacteria</taxon>
        <taxon>Burkholderiales</taxon>
        <taxon>Sutterellaceae</taxon>
        <taxon>Sutterella</taxon>
    </lineage>
</organism>